<name>A0A7J6ULR5_PEROL</name>
<dbReference type="EMBL" id="JABANO010001765">
    <property type="protein sequence ID" value="KAF4758163.1"/>
    <property type="molecule type" value="Genomic_DNA"/>
</dbReference>
<feature type="non-terminal residue" evidence="1">
    <location>
        <position position="376"/>
    </location>
</feature>
<evidence type="ECO:0008006" key="3">
    <source>
        <dbReference type="Google" id="ProtNLM"/>
    </source>
</evidence>
<protein>
    <recommendedName>
        <fullName evidence="3">Reverse transcriptase domain-containing protein</fullName>
    </recommendedName>
</protein>
<dbReference type="Proteomes" id="UP000553632">
    <property type="component" value="Unassembled WGS sequence"/>
</dbReference>
<proteinExistence type="predicted"/>
<dbReference type="AlphaFoldDB" id="A0A7J6ULR5"/>
<organism evidence="1 2">
    <name type="scientific">Perkinsus olseni</name>
    <name type="common">Perkinsus atlanticus</name>
    <dbReference type="NCBI Taxonomy" id="32597"/>
    <lineage>
        <taxon>Eukaryota</taxon>
        <taxon>Sar</taxon>
        <taxon>Alveolata</taxon>
        <taxon>Perkinsozoa</taxon>
        <taxon>Perkinsea</taxon>
        <taxon>Perkinsida</taxon>
        <taxon>Perkinsidae</taxon>
        <taxon>Perkinsus</taxon>
    </lineage>
</organism>
<reference evidence="1 2" key="1">
    <citation type="submission" date="2020-04" db="EMBL/GenBank/DDBJ databases">
        <title>Perkinsus olseni comparative genomics.</title>
        <authorList>
            <person name="Bogema D.R."/>
        </authorList>
    </citation>
    <scope>NUCLEOTIDE SEQUENCE [LARGE SCALE GENOMIC DNA]</scope>
    <source>
        <strain evidence="1 2">ATCC PRA-207</strain>
    </source>
</reference>
<evidence type="ECO:0000313" key="1">
    <source>
        <dbReference type="EMBL" id="KAF4758163.1"/>
    </source>
</evidence>
<keyword evidence="2" id="KW-1185">Reference proteome</keyword>
<comment type="caution">
    <text evidence="1">The sequence shown here is derived from an EMBL/GenBank/DDBJ whole genome shotgun (WGS) entry which is preliminary data.</text>
</comment>
<accession>A0A7J6ULR5</accession>
<sequence length="376" mass="42193">YQSTNWDLFKEAVDRCPLPEEPIITAAELERRYDNLICIIQEAGIEASRPRGTGVGRRDKENGVVQWWDDELREKRAALKRACRRGEKALGKRLRSEYKSLIENAPNRGVRGFCGQLELGSGQGVVWQAQTVIMWELQGWGDTAARRDAEDRVLNASRGQSRTSFTVEEVQQALEGKRASNDKSPGMDGVRWRHLLELPRSALEENDPKNKRWCVVATDYADAFGRLDHSKIHEELEKQGVTDDIRMGCPQGSVLSPALFVLVTEALASEILLDRACLIHYHKRSIMDSIKATARTHRRKWATFLSEDRALGDGHEGELAWAEPCVQSAIAGSIRIPPSKDISIVEETNTVADYKIYTDGSLAAPFDPGPESLWNN</sequence>
<evidence type="ECO:0000313" key="2">
    <source>
        <dbReference type="Proteomes" id="UP000553632"/>
    </source>
</evidence>
<gene>
    <name evidence="1" type="ORF">FOZ63_017898</name>
</gene>